<reference evidence="1 2" key="1">
    <citation type="submission" date="2022-05" db="EMBL/GenBank/DDBJ databases">
        <title>Novel Pseudomonas spp. Isolated from a Rainbow Trout Aquaculture Facility.</title>
        <authorList>
            <person name="Testerman T."/>
            <person name="Graf J."/>
        </authorList>
    </citation>
    <scope>NUCLEOTIDE SEQUENCE [LARGE SCALE GENOMIC DNA]</scope>
    <source>
        <strain evidence="1 2">ID1025</strain>
    </source>
</reference>
<proteinExistence type="predicted"/>
<evidence type="ECO:0000313" key="1">
    <source>
        <dbReference type="EMBL" id="MDD1013839.1"/>
    </source>
</evidence>
<dbReference type="NCBIfam" id="NF040465">
    <property type="entry name" value="T7_gp19.5"/>
    <property type="match status" value="1"/>
</dbReference>
<name>A0ABT5P6B4_9PSED</name>
<sequence length="92" mass="10461">MSLPVHFKTTHYGRLKDLLSDDEYQRPITTNRMEDRAMTTRWKTFLAVIRALVTHRVTYRFLGLLLVSLGIAQGGGLMESFGDVVCVVITCE</sequence>
<evidence type="ECO:0000313" key="2">
    <source>
        <dbReference type="Proteomes" id="UP001148184"/>
    </source>
</evidence>
<keyword evidence="2" id="KW-1185">Reference proteome</keyword>
<gene>
    <name evidence="1" type="ORF">M5G17_09125</name>
</gene>
<accession>A0ABT5P6B4</accession>
<dbReference type="RefSeq" id="WP_273892605.1">
    <property type="nucleotide sequence ID" value="NZ_JAMDGP010000015.1"/>
</dbReference>
<dbReference type="EMBL" id="JAMDGZ010000018">
    <property type="protein sequence ID" value="MDD1013839.1"/>
    <property type="molecule type" value="Genomic_DNA"/>
</dbReference>
<organism evidence="1 2">
    <name type="scientific">Pseudomonas rubra</name>
    <dbReference type="NCBI Taxonomy" id="2942627"/>
    <lineage>
        <taxon>Bacteria</taxon>
        <taxon>Pseudomonadati</taxon>
        <taxon>Pseudomonadota</taxon>
        <taxon>Gammaproteobacteria</taxon>
        <taxon>Pseudomonadales</taxon>
        <taxon>Pseudomonadaceae</taxon>
        <taxon>Pseudomonas</taxon>
    </lineage>
</organism>
<comment type="caution">
    <text evidence="1">The sequence shown here is derived from an EMBL/GenBank/DDBJ whole genome shotgun (WGS) entry which is preliminary data.</text>
</comment>
<dbReference type="Proteomes" id="UP001148184">
    <property type="component" value="Unassembled WGS sequence"/>
</dbReference>
<protein>
    <submittedName>
        <fullName evidence="1">Gp19.5 family protein</fullName>
    </submittedName>
</protein>